<sequence>MIHPDLRSGVGTPRLGRLQSLVAMPWVGVVAVLLWSVGWFVAEAAHGGAAWHFFATGAQVFSDLDDGRRAGLHVYAEHPVLQIGPFALGAAWVLGRLSDGHGLVAAQVVGTGLGVVVVVLVRRVAQQVLALRGEVMPHSLDTKLLVAVACFAPIWLYAAVSSTHLDDVLALTFGVTAMALVMSRRPVWAGLAVAIAVDSKPWALPFAVLLLALPSVRTRTIAVGVAALGVAAAWLPFFVADPQTARALHYTIANRPLSGLRLLDVMSARTPPWDRPLQTLLGAALGGVALWRGRATGVLLVVMASRLALDPSTNRYYTAGLAVGALLWDLAGSRRRWPWWSLTVLLVLHAARWVPALDPVHGFALISFAVVASVSVLWGGWGWPRAGQRPAPSGCAQGAADTVPP</sequence>
<feature type="transmembrane region" description="Helical" evidence="1">
    <location>
        <begin position="142"/>
        <end position="160"/>
    </location>
</feature>
<keyword evidence="1" id="KW-0812">Transmembrane</keyword>
<dbReference type="EMBL" id="RCZM01000002">
    <property type="protein sequence ID" value="TPG18164.1"/>
    <property type="molecule type" value="Genomic_DNA"/>
</dbReference>
<proteinExistence type="predicted"/>
<dbReference type="AlphaFoldDB" id="A0A502CZR2"/>
<evidence type="ECO:0000256" key="1">
    <source>
        <dbReference type="SAM" id="Phobius"/>
    </source>
</evidence>
<evidence type="ECO:0008006" key="4">
    <source>
        <dbReference type="Google" id="ProtNLM"/>
    </source>
</evidence>
<feature type="transmembrane region" description="Helical" evidence="1">
    <location>
        <begin position="362"/>
        <end position="381"/>
    </location>
</feature>
<keyword evidence="3" id="KW-1185">Reference proteome</keyword>
<name>A0A502CZR2_9MICO</name>
<dbReference type="RefSeq" id="WP_140738235.1">
    <property type="nucleotide sequence ID" value="NZ_RCZM01000002.1"/>
</dbReference>
<accession>A0A502CZR2</accession>
<feature type="transmembrane region" description="Helical" evidence="1">
    <location>
        <begin position="102"/>
        <end position="121"/>
    </location>
</feature>
<feature type="transmembrane region" description="Helical" evidence="1">
    <location>
        <begin position="21"/>
        <end position="42"/>
    </location>
</feature>
<feature type="transmembrane region" description="Helical" evidence="1">
    <location>
        <begin position="337"/>
        <end position="355"/>
    </location>
</feature>
<organism evidence="2 3">
    <name type="scientific">Pedococcus bigeumensis</name>
    <dbReference type="NCBI Taxonomy" id="433644"/>
    <lineage>
        <taxon>Bacteria</taxon>
        <taxon>Bacillati</taxon>
        <taxon>Actinomycetota</taxon>
        <taxon>Actinomycetes</taxon>
        <taxon>Micrococcales</taxon>
        <taxon>Intrasporangiaceae</taxon>
        <taxon>Pedococcus</taxon>
    </lineage>
</organism>
<protein>
    <recommendedName>
        <fullName evidence="4">DUF2029 domain-containing protein</fullName>
    </recommendedName>
</protein>
<gene>
    <name evidence="2" type="ORF">EAH86_07160</name>
</gene>
<evidence type="ECO:0000313" key="2">
    <source>
        <dbReference type="EMBL" id="TPG18164.1"/>
    </source>
</evidence>
<comment type="caution">
    <text evidence="2">The sequence shown here is derived from an EMBL/GenBank/DDBJ whole genome shotgun (WGS) entry which is preliminary data.</text>
</comment>
<reference evidence="2 3" key="1">
    <citation type="journal article" date="2019" name="Environ. Microbiol.">
        <title>Species interactions and distinct microbial communities in high Arctic permafrost affected cryosols are associated with the CH4 and CO2 gas fluxes.</title>
        <authorList>
            <person name="Altshuler I."/>
            <person name="Hamel J."/>
            <person name="Turney S."/>
            <person name="Magnuson E."/>
            <person name="Levesque R."/>
            <person name="Greer C."/>
            <person name="Whyte L.G."/>
        </authorList>
    </citation>
    <scope>NUCLEOTIDE SEQUENCE [LARGE SCALE GENOMIC DNA]</scope>
    <source>
        <strain evidence="2 3">S9.3A</strain>
    </source>
</reference>
<feature type="transmembrane region" description="Helical" evidence="1">
    <location>
        <begin position="220"/>
        <end position="240"/>
    </location>
</feature>
<evidence type="ECO:0000313" key="3">
    <source>
        <dbReference type="Proteomes" id="UP000317722"/>
    </source>
</evidence>
<keyword evidence="1" id="KW-1133">Transmembrane helix</keyword>
<dbReference type="Proteomes" id="UP000317722">
    <property type="component" value="Unassembled WGS sequence"/>
</dbReference>
<keyword evidence="1" id="KW-0472">Membrane</keyword>
<dbReference type="OrthoDB" id="3847396at2"/>